<dbReference type="AlphaFoldDB" id="A0A8J7RMP7"/>
<dbReference type="Pfam" id="PF13946">
    <property type="entry name" value="DUF4214"/>
    <property type="match status" value="1"/>
</dbReference>
<proteinExistence type="predicted"/>
<dbReference type="Proteomes" id="UP000666240">
    <property type="component" value="Unassembled WGS sequence"/>
</dbReference>
<gene>
    <name evidence="2" type="ORF">J5Y06_21295</name>
</gene>
<reference evidence="2" key="1">
    <citation type="submission" date="2021-03" db="EMBL/GenBank/DDBJ databases">
        <title>Genome sequencing and assembly of Tianweitania sediminis.</title>
        <authorList>
            <person name="Chhetri G."/>
        </authorList>
    </citation>
    <scope>NUCLEOTIDE SEQUENCE</scope>
    <source>
        <strain evidence="2">Z8</strain>
    </source>
</reference>
<feature type="domain" description="DUF4214" evidence="1">
    <location>
        <begin position="4"/>
        <end position="53"/>
    </location>
</feature>
<evidence type="ECO:0000313" key="2">
    <source>
        <dbReference type="EMBL" id="MBP0441191.1"/>
    </source>
</evidence>
<comment type="caution">
    <text evidence="2">The sequence shown here is derived from an EMBL/GenBank/DDBJ whole genome shotgun (WGS) entry which is preliminary data.</text>
</comment>
<sequence>MFTTSREVVAALYLAYFDRPAEPEGLEYWSRQLDAGKSIFEVAAGFSTTREAREIYPDLRNDDVGDINSFLYKSFNNIFDRAPTPADNAYWYPAIEGGKTASQVLVELILSAQGGDALKLQNTIDVSLYFTEKAGDSSKPFVVDDARELINDVGFTQTGVDASEAVIDRYFAKTTNDPQPEPTTYDVPLNTFDLEISDWNPDLLIRAETYVQSGAADYFELLTIYASRADALAAADLAEDGDVDVAVAFYDDGMGGTNAVVAIDGDSSGSALDSSVHIVGVGAADISATNFELYTGFLPV</sequence>
<dbReference type="EMBL" id="JAGIYY010000012">
    <property type="protein sequence ID" value="MBP0441191.1"/>
    <property type="molecule type" value="Genomic_DNA"/>
</dbReference>
<protein>
    <submittedName>
        <fullName evidence="2">DUF4214 domain-containing protein</fullName>
    </submittedName>
</protein>
<name>A0A8J7RMP7_9HYPH</name>
<evidence type="ECO:0000259" key="1">
    <source>
        <dbReference type="Pfam" id="PF13946"/>
    </source>
</evidence>
<evidence type="ECO:0000313" key="3">
    <source>
        <dbReference type="Proteomes" id="UP000666240"/>
    </source>
</evidence>
<keyword evidence="3" id="KW-1185">Reference proteome</keyword>
<dbReference type="RefSeq" id="WP_209337224.1">
    <property type="nucleotide sequence ID" value="NZ_JAGIYY010000012.1"/>
</dbReference>
<accession>A0A8J7RMP7</accession>
<dbReference type="InterPro" id="IPR025282">
    <property type="entry name" value="DUF4214"/>
</dbReference>
<organism evidence="2 3">
    <name type="scientific">Tianweitania sediminis</name>
    <dbReference type="NCBI Taxonomy" id="1502156"/>
    <lineage>
        <taxon>Bacteria</taxon>
        <taxon>Pseudomonadati</taxon>
        <taxon>Pseudomonadota</taxon>
        <taxon>Alphaproteobacteria</taxon>
        <taxon>Hyphomicrobiales</taxon>
        <taxon>Phyllobacteriaceae</taxon>
        <taxon>Tianweitania</taxon>
    </lineage>
</organism>